<keyword evidence="4 7" id="KW-0812">Transmembrane</keyword>
<dbReference type="CDD" id="cd06173">
    <property type="entry name" value="MFS_MefA_like"/>
    <property type="match status" value="1"/>
</dbReference>
<protein>
    <submittedName>
        <fullName evidence="9">MFS transporter</fullName>
    </submittedName>
</protein>
<dbReference type="EMBL" id="QXTG01000002">
    <property type="protein sequence ID" value="RIX27556.1"/>
    <property type="molecule type" value="Genomic_DNA"/>
</dbReference>
<feature type="transmembrane region" description="Helical" evidence="7">
    <location>
        <begin position="50"/>
        <end position="73"/>
    </location>
</feature>
<evidence type="ECO:0000313" key="9">
    <source>
        <dbReference type="EMBL" id="RIX27556.1"/>
    </source>
</evidence>
<gene>
    <name evidence="9" type="ORF">D1781_08230</name>
</gene>
<feature type="transmembrane region" description="Helical" evidence="7">
    <location>
        <begin position="257"/>
        <end position="278"/>
    </location>
</feature>
<keyword evidence="10" id="KW-1185">Reference proteome</keyword>
<dbReference type="SUPFAM" id="SSF103473">
    <property type="entry name" value="MFS general substrate transporter"/>
    <property type="match status" value="1"/>
</dbReference>
<dbReference type="Gene3D" id="1.20.1250.20">
    <property type="entry name" value="MFS general substrate transporter like domains"/>
    <property type="match status" value="1"/>
</dbReference>
<dbReference type="InterPro" id="IPR010290">
    <property type="entry name" value="TM_effector"/>
</dbReference>
<accession>A0A3A1TZA4</accession>
<feature type="transmembrane region" description="Helical" evidence="7">
    <location>
        <begin position="312"/>
        <end position="335"/>
    </location>
</feature>
<comment type="subcellular location">
    <subcellularLocation>
        <location evidence="1">Cell membrane</location>
        <topology evidence="1">Multi-pass membrane protein</topology>
    </subcellularLocation>
</comment>
<evidence type="ECO:0000256" key="5">
    <source>
        <dbReference type="ARBA" id="ARBA00022989"/>
    </source>
</evidence>
<feature type="transmembrane region" description="Helical" evidence="7">
    <location>
        <begin position="285"/>
        <end position="306"/>
    </location>
</feature>
<evidence type="ECO:0000256" key="1">
    <source>
        <dbReference type="ARBA" id="ARBA00004651"/>
    </source>
</evidence>
<dbReference type="RefSeq" id="WP_119481865.1">
    <property type="nucleotide sequence ID" value="NZ_QXTG01000002.1"/>
</dbReference>
<dbReference type="Proteomes" id="UP000265742">
    <property type="component" value="Unassembled WGS sequence"/>
</dbReference>
<sequence length="416" mass="42848">MGRLAEAVAPTRMGPSFRWLLGSSWTSNLGDGIALAAGPLLVARLAGSPFLVALAATLQWLPPLVLGLVAGVVTDRFDRRTLVVVTGLIRVAVLGVLIASIVTDAVGIGLVLVALFAFGVAEVFGDSAEATLLPTVVHRDDLAIGNARLMGGFVTMQNLVGPPLGAALFAAGVALPFVTQAVLLLAGAILVTRIVLPPRPARATAAPHREIGEALRWTWAHANVRTLVLTILLFNVTYGAAWSVLVLYARERLGLDALGYGAITAVIAAGGIVATVGYGALTRRVALATLMRVGLLVETATHLALALTTTPWVAYVVFAVFGAHAFVWGTTSVAVRQRAVPQALQGRVGSVNTVATFGGLVLGSVIGGGLAEALGVVAPFWFAFAGSVLLVVVLWGQLSHIAHADAGAARLASGDR</sequence>
<dbReference type="PANTHER" id="PTHR23513:SF6">
    <property type="entry name" value="MAJOR FACILITATOR SUPERFAMILY ASSOCIATED DOMAIN-CONTAINING PROTEIN"/>
    <property type="match status" value="1"/>
</dbReference>
<evidence type="ECO:0000313" key="10">
    <source>
        <dbReference type="Proteomes" id="UP000265742"/>
    </source>
</evidence>
<feature type="transmembrane region" description="Helical" evidence="7">
    <location>
        <begin position="347"/>
        <end position="367"/>
    </location>
</feature>
<keyword evidence="5 7" id="KW-1133">Transmembrane helix</keyword>
<evidence type="ECO:0000256" key="2">
    <source>
        <dbReference type="ARBA" id="ARBA00022448"/>
    </source>
</evidence>
<dbReference type="AlphaFoldDB" id="A0A3A1TZA4"/>
<evidence type="ECO:0000256" key="7">
    <source>
        <dbReference type="SAM" id="Phobius"/>
    </source>
</evidence>
<evidence type="ECO:0000256" key="6">
    <source>
        <dbReference type="ARBA" id="ARBA00023136"/>
    </source>
</evidence>
<feature type="transmembrane region" description="Helical" evidence="7">
    <location>
        <begin position="226"/>
        <end position="245"/>
    </location>
</feature>
<evidence type="ECO:0000256" key="4">
    <source>
        <dbReference type="ARBA" id="ARBA00022692"/>
    </source>
</evidence>
<dbReference type="GO" id="GO:0022857">
    <property type="term" value="F:transmembrane transporter activity"/>
    <property type="evidence" value="ECO:0007669"/>
    <property type="project" value="InterPro"/>
</dbReference>
<dbReference type="PROSITE" id="PS50850">
    <property type="entry name" value="MFS"/>
    <property type="match status" value="1"/>
</dbReference>
<evidence type="ECO:0000256" key="3">
    <source>
        <dbReference type="ARBA" id="ARBA00022475"/>
    </source>
</evidence>
<keyword evidence="6 7" id="KW-0472">Membrane</keyword>
<name>A0A3A1TZA4_9MICO</name>
<feature type="domain" description="Major facilitator superfamily (MFS) profile" evidence="8">
    <location>
        <begin position="1"/>
        <end position="402"/>
    </location>
</feature>
<keyword evidence="3" id="KW-1003">Cell membrane</keyword>
<dbReference type="PANTHER" id="PTHR23513">
    <property type="entry name" value="INTEGRAL MEMBRANE EFFLUX PROTEIN-RELATED"/>
    <property type="match status" value="1"/>
</dbReference>
<organism evidence="9 10">
    <name type="scientific">Amnibacterium setariae</name>
    <dbReference type="NCBI Taxonomy" id="2306585"/>
    <lineage>
        <taxon>Bacteria</taxon>
        <taxon>Bacillati</taxon>
        <taxon>Actinomycetota</taxon>
        <taxon>Actinomycetes</taxon>
        <taxon>Micrococcales</taxon>
        <taxon>Microbacteriaceae</taxon>
        <taxon>Amnibacterium</taxon>
    </lineage>
</organism>
<reference evidence="10" key="1">
    <citation type="submission" date="2018-09" db="EMBL/GenBank/DDBJ databases">
        <authorList>
            <person name="Kim I."/>
        </authorList>
    </citation>
    <scope>NUCLEOTIDE SEQUENCE [LARGE SCALE GENOMIC DNA]</scope>
    <source>
        <strain evidence="10">DD4a</strain>
    </source>
</reference>
<evidence type="ECO:0000259" key="8">
    <source>
        <dbReference type="PROSITE" id="PS50850"/>
    </source>
</evidence>
<dbReference type="InterPro" id="IPR036259">
    <property type="entry name" value="MFS_trans_sf"/>
</dbReference>
<dbReference type="GO" id="GO:0005886">
    <property type="term" value="C:plasma membrane"/>
    <property type="evidence" value="ECO:0007669"/>
    <property type="project" value="UniProtKB-SubCell"/>
</dbReference>
<feature type="transmembrane region" description="Helical" evidence="7">
    <location>
        <begin position="166"/>
        <end position="192"/>
    </location>
</feature>
<feature type="transmembrane region" description="Helical" evidence="7">
    <location>
        <begin position="373"/>
        <end position="395"/>
    </location>
</feature>
<dbReference type="InterPro" id="IPR020846">
    <property type="entry name" value="MFS_dom"/>
</dbReference>
<feature type="transmembrane region" description="Helical" evidence="7">
    <location>
        <begin position="85"/>
        <end position="118"/>
    </location>
</feature>
<dbReference type="Pfam" id="PF05977">
    <property type="entry name" value="MFS_3"/>
    <property type="match status" value="1"/>
</dbReference>
<keyword evidence="2" id="KW-0813">Transport</keyword>
<dbReference type="OrthoDB" id="145388at2"/>
<comment type="caution">
    <text evidence="9">The sequence shown here is derived from an EMBL/GenBank/DDBJ whole genome shotgun (WGS) entry which is preliminary data.</text>
</comment>
<proteinExistence type="predicted"/>